<dbReference type="RefSeq" id="WP_130290913.1">
    <property type="nucleotide sequence ID" value="NZ_SHKL01000001.1"/>
</dbReference>
<proteinExistence type="predicted"/>
<name>A0A4Q7UX69_PSEST</name>
<protein>
    <submittedName>
        <fullName evidence="2">Uncharacterized protein</fullName>
    </submittedName>
</protein>
<reference evidence="2 3" key="1">
    <citation type="submission" date="2019-02" db="EMBL/GenBank/DDBJ databases">
        <title>Sequencing the genomes of 1000 actinobacteria strains.</title>
        <authorList>
            <person name="Klenk H.-P."/>
        </authorList>
    </citation>
    <scope>NUCLEOTIDE SEQUENCE [LARGE SCALE GENOMIC DNA]</scope>
    <source>
        <strain evidence="2 3">DSM 45779</strain>
    </source>
</reference>
<accession>A0A4Q7UX69</accession>
<keyword evidence="1" id="KW-1133">Transmembrane helix</keyword>
<dbReference type="Proteomes" id="UP000291591">
    <property type="component" value="Unassembled WGS sequence"/>
</dbReference>
<gene>
    <name evidence="2" type="ORF">EV383_3544</name>
</gene>
<keyword evidence="1" id="KW-0472">Membrane</keyword>
<keyword evidence="3" id="KW-1185">Reference proteome</keyword>
<comment type="caution">
    <text evidence="2">The sequence shown here is derived from an EMBL/GenBank/DDBJ whole genome shotgun (WGS) entry which is preliminary data.</text>
</comment>
<feature type="transmembrane region" description="Helical" evidence="1">
    <location>
        <begin position="20"/>
        <end position="53"/>
    </location>
</feature>
<evidence type="ECO:0000313" key="2">
    <source>
        <dbReference type="EMBL" id="RZT86647.1"/>
    </source>
</evidence>
<sequence>MSTETNTGWFAGDLTGEQRPLWWGAVCASGLVAVGSPTALQVLWLVVVAASAAAGPRASKALREAREQQQRRQAG</sequence>
<dbReference type="AlphaFoldDB" id="A0A4Q7UX69"/>
<organism evidence="2 3">
    <name type="scientific">Pseudonocardia sediminis</name>
    <dbReference type="NCBI Taxonomy" id="1397368"/>
    <lineage>
        <taxon>Bacteria</taxon>
        <taxon>Bacillati</taxon>
        <taxon>Actinomycetota</taxon>
        <taxon>Actinomycetes</taxon>
        <taxon>Pseudonocardiales</taxon>
        <taxon>Pseudonocardiaceae</taxon>
        <taxon>Pseudonocardia</taxon>
    </lineage>
</organism>
<evidence type="ECO:0000256" key="1">
    <source>
        <dbReference type="SAM" id="Phobius"/>
    </source>
</evidence>
<dbReference type="EMBL" id="SHKL01000001">
    <property type="protein sequence ID" value="RZT86647.1"/>
    <property type="molecule type" value="Genomic_DNA"/>
</dbReference>
<keyword evidence="1" id="KW-0812">Transmembrane</keyword>
<evidence type="ECO:0000313" key="3">
    <source>
        <dbReference type="Proteomes" id="UP000291591"/>
    </source>
</evidence>